<dbReference type="EMBL" id="JAJEQC010000001">
    <property type="protein sequence ID" value="MCC2135446.1"/>
    <property type="molecule type" value="Genomic_DNA"/>
</dbReference>
<organism evidence="1 2">
    <name type="scientific">Hominenteromicrobium mulieris</name>
    <dbReference type="NCBI Taxonomy" id="2885357"/>
    <lineage>
        <taxon>Bacteria</taxon>
        <taxon>Bacillati</taxon>
        <taxon>Bacillota</taxon>
        <taxon>Clostridia</taxon>
        <taxon>Eubacteriales</taxon>
        <taxon>Oscillospiraceae</taxon>
        <taxon>Hominenteromicrobium</taxon>
    </lineage>
</organism>
<reference evidence="1" key="1">
    <citation type="submission" date="2021-10" db="EMBL/GenBank/DDBJ databases">
        <title>Anaerobic single-cell dispensing facilitates the cultivation of human gut bacteria.</title>
        <authorList>
            <person name="Afrizal A."/>
        </authorList>
    </citation>
    <scope>NUCLEOTIDE SEQUENCE</scope>
    <source>
        <strain evidence="1">CLA-AA-H250</strain>
    </source>
</reference>
<name>A0AAE3AHP7_9FIRM</name>
<protein>
    <submittedName>
        <fullName evidence="1">Uncharacterized protein</fullName>
    </submittedName>
</protein>
<proteinExistence type="predicted"/>
<evidence type="ECO:0000313" key="1">
    <source>
        <dbReference type="EMBL" id="MCC2135446.1"/>
    </source>
</evidence>
<dbReference type="AlphaFoldDB" id="A0AAE3AHP7"/>
<comment type="caution">
    <text evidence="1">The sequence shown here is derived from an EMBL/GenBank/DDBJ whole genome shotgun (WGS) entry which is preliminary data.</text>
</comment>
<keyword evidence="2" id="KW-1185">Reference proteome</keyword>
<dbReference type="Proteomes" id="UP001199424">
    <property type="component" value="Unassembled WGS sequence"/>
</dbReference>
<gene>
    <name evidence="1" type="ORF">LKD31_00210</name>
</gene>
<dbReference type="RefSeq" id="WP_308448110.1">
    <property type="nucleotide sequence ID" value="NZ_JAJEQC010000001.1"/>
</dbReference>
<accession>A0AAE3AHP7</accession>
<evidence type="ECO:0000313" key="2">
    <source>
        <dbReference type="Proteomes" id="UP001199424"/>
    </source>
</evidence>
<sequence length="110" mass="12364">MKKAWSAPMLQTEVFEANEYIAACYTGVCDISGEVFLDSNGNGVYDRGIDSRKYYNEACGQQYSITGQDSVMPAKNAFVVDWFGNATPVWNFDDYHVTTTLTQNERPNHS</sequence>